<dbReference type="RefSeq" id="WP_190921702.1">
    <property type="nucleotide sequence ID" value="NZ_JACXIZ010000079.1"/>
</dbReference>
<dbReference type="GO" id="GO:0003677">
    <property type="term" value="F:DNA binding"/>
    <property type="evidence" value="ECO:0007669"/>
    <property type="project" value="UniProtKB-UniRule"/>
</dbReference>
<proteinExistence type="inferred from homology"/>
<organism evidence="8 9">
    <name type="scientific">Paenibacillus sabuli</name>
    <dbReference type="NCBI Taxonomy" id="2772509"/>
    <lineage>
        <taxon>Bacteria</taxon>
        <taxon>Bacillati</taxon>
        <taxon>Bacillota</taxon>
        <taxon>Bacilli</taxon>
        <taxon>Bacillales</taxon>
        <taxon>Paenibacillaceae</taxon>
        <taxon>Paenibacillus</taxon>
    </lineage>
</organism>
<dbReference type="InterPro" id="IPR004107">
    <property type="entry name" value="Integrase_SAM-like_N"/>
</dbReference>
<keyword evidence="9" id="KW-1185">Reference proteome</keyword>
<keyword evidence="2" id="KW-0229">DNA integration</keyword>
<dbReference type="Pfam" id="PF00589">
    <property type="entry name" value="Phage_integrase"/>
    <property type="match status" value="1"/>
</dbReference>
<protein>
    <submittedName>
        <fullName evidence="8">Tyrosine-type recombinase/integrase</fullName>
    </submittedName>
</protein>
<dbReference type="PROSITE" id="PS51900">
    <property type="entry name" value="CB"/>
    <property type="match status" value="1"/>
</dbReference>
<dbReference type="InterPro" id="IPR013762">
    <property type="entry name" value="Integrase-like_cat_sf"/>
</dbReference>
<accession>A0A927BXC2</accession>
<dbReference type="Gene3D" id="1.10.150.130">
    <property type="match status" value="1"/>
</dbReference>
<dbReference type="PANTHER" id="PTHR30349:SF41">
    <property type="entry name" value="INTEGRASE_RECOMBINASE PROTEIN MJ0367-RELATED"/>
    <property type="match status" value="1"/>
</dbReference>
<dbReference type="PANTHER" id="PTHR30349">
    <property type="entry name" value="PHAGE INTEGRASE-RELATED"/>
    <property type="match status" value="1"/>
</dbReference>
<dbReference type="PROSITE" id="PS51898">
    <property type="entry name" value="TYR_RECOMBINASE"/>
    <property type="match status" value="1"/>
</dbReference>
<dbReference type="Pfam" id="PF02899">
    <property type="entry name" value="Phage_int_SAM_1"/>
    <property type="match status" value="1"/>
</dbReference>
<feature type="domain" description="Core-binding (CB)" evidence="7">
    <location>
        <begin position="9"/>
        <end position="100"/>
    </location>
</feature>
<feature type="domain" description="Tyr recombinase" evidence="6">
    <location>
        <begin position="121"/>
        <end position="303"/>
    </location>
</feature>
<evidence type="ECO:0000259" key="7">
    <source>
        <dbReference type="PROSITE" id="PS51900"/>
    </source>
</evidence>
<comment type="caution">
    <text evidence="8">The sequence shown here is derived from an EMBL/GenBank/DDBJ whole genome shotgun (WGS) entry which is preliminary data.</text>
</comment>
<dbReference type="InterPro" id="IPR050090">
    <property type="entry name" value="Tyrosine_recombinase_XerCD"/>
</dbReference>
<gene>
    <name evidence="8" type="ORF">IDH44_25795</name>
</gene>
<dbReference type="InterPro" id="IPR002104">
    <property type="entry name" value="Integrase_catalytic"/>
</dbReference>
<dbReference type="SUPFAM" id="SSF56349">
    <property type="entry name" value="DNA breaking-rejoining enzymes"/>
    <property type="match status" value="1"/>
</dbReference>
<comment type="similarity">
    <text evidence="1">Belongs to the 'phage' integrase family.</text>
</comment>
<evidence type="ECO:0000256" key="3">
    <source>
        <dbReference type="ARBA" id="ARBA00023125"/>
    </source>
</evidence>
<keyword evidence="4" id="KW-0233">DNA recombination</keyword>
<evidence type="ECO:0000256" key="5">
    <source>
        <dbReference type="PROSITE-ProRule" id="PRU01248"/>
    </source>
</evidence>
<evidence type="ECO:0000313" key="8">
    <source>
        <dbReference type="EMBL" id="MBD2848607.1"/>
    </source>
</evidence>
<dbReference type="Gene3D" id="1.10.443.10">
    <property type="entry name" value="Intergrase catalytic core"/>
    <property type="match status" value="1"/>
</dbReference>
<dbReference type="InterPro" id="IPR044068">
    <property type="entry name" value="CB"/>
</dbReference>
<evidence type="ECO:0000256" key="4">
    <source>
        <dbReference type="ARBA" id="ARBA00023172"/>
    </source>
</evidence>
<reference evidence="8" key="1">
    <citation type="submission" date="2020-09" db="EMBL/GenBank/DDBJ databases">
        <title>A novel bacterium of genus Paenibacillus, isolated from South China Sea.</title>
        <authorList>
            <person name="Huang H."/>
            <person name="Mo K."/>
            <person name="Hu Y."/>
        </authorList>
    </citation>
    <scope>NUCLEOTIDE SEQUENCE</scope>
    <source>
        <strain evidence="8">IB182496</strain>
    </source>
</reference>
<dbReference type="InterPro" id="IPR010998">
    <property type="entry name" value="Integrase_recombinase_N"/>
</dbReference>
<keyword evidence="3 5" id="KW-0238">DNA-binding</keyword>
<evidence type="ECO:0000313" key="9">
    <source>
        <dbReference type="Proteomes" id="UP000621560"/>
    </source>
</evidence>
<dbReference type="EMBL" id="JACXIZ010000079">
    <property type="protein sequence ID" value="MBD2848607.1"/>
    <property type="molecule type" value="Genomic_DNA"/>
</dbReference>
<name>A0A927BXC2_9BACL</name>
<evidence type="ECO:0000256" key="1">
    <source>
        <dbReference type="ARBA" id="ARBA00008857"/>
    </source>
</evidence>
<dbReference type="AlphaFoldDB" id="A0A927BXC2"/>
<dbReference type="Proteomes" id="UP000621560">
    <property type="component" value="Unassembled WGS sequence"/>
</dbReference>
<dbReference type="InterPro" id="IPR011010">
    <property type="entry name" value="DNA_brk_join_enz"/>
</dbReference>
<sequence>MKEALMISQQAASLTQQFIQTISKLRKLSPRTLREYQSDMRHFMHWLEKEFPVHTPIRMEKLLPSTIHSYRTTMQETMGLKPATINRRLITLKQFFEWAHSEAIVKRDPSLTVKLIPEEKTSPRQITDAEEETLLAAVLQHGSVRDQTIMLVMLSTGLRPMEVCNLLLEDILIQGSGNALNVREGLRHKSRHVPLTSPCVEQLEKYVSILPPDSDYLFGSEKTGSRLSERALRHLVQKYTKAAGLEGLRAHDLRHRFGYVMAACTSLPYLSQIMGHDSVNTTMLYYRPGYEQPEPAHVEGALAVAQSD</sequence>
<dbReference type="GO" id="GO:0015074">
    <property type="term" value="P:DNA integration"/>
    <property type="evidence" value="ECO:0007669"/>
    <property type="project" value="UniProtKB-KW"/>
</dbReference>
<evidence type="ECO:0000259" key="6">
    <source>
        <dbReference type="PROSITE" id="PS51898"/>
    </source>
</evidence>
<dbReference type="CDD" id="cd00397">
    <property type="entry name" value="DNA_BRE_C"/>
    <property type="match status" value="1"/>
</dbReference>
<evidence type="ECO:0000256" key="2">
    <source>
        <dbReference type="ARBA" id="ARBA00022908"/>
    </source>
</evidence>
<dbReference type="GO" id="GO:0006310">
    <property type="term" value="P:DNA recombination"/>
    <property type="evidence" value="ECO:0007669"/>
    <property type="project" value="UniProtKB-KW"/>
</dbReference>